<reference evidence="2 3" key="1">
    <citation type="journal article" date="2021" name="Commun. Biol.">
        <title>The genome of Shorea leprosula (Dipterocarpaceae) highlights the ecological relevance of drought in aseasonal tropical rainforests.</title>
        <authorList>
            <person name="Ng K.K.S."/>
            <person name="Kobayashi M.J."/>
            <person name="Fawcett J.A."/>
            <person name="Hatakeyama M."/>
            <person name="Paape T."/>
            <person name="Ng C.H."/>
            <person name="Ang C.C."/>
            <person name="Tnah L.H."/>
            <person name="Lee C.T."/>
            <person name="Nishiyama T."/>
            <person name="Sese J."/>
            <person name="O'Brien M.J."/>
            <person name="Copetti D."/>
            <person name="Mohd Noor M.I."/>
            <person name="Ong R.C."/>
            <person name="Putra M."/>
            <person name="Sireger I.Z."/>
            <person name="Indrioko S."/>
            <person name="Kosugi Y."/>
            <person name="Izuno A."/>
            <person name="Isagi Y."/>
            <person name="Lee S.L."/>
            <person name="Shimizu K.K."/>
        </authorList>
    </citation>
    <scope>NUCLEOTIDE SEQUENCE [LARGE SCALE GENOMIC DNA]</scope>
    <source>
        <strain evidence="2">214</strain>
    </source>
</reference>
<evidence type="ECO:0000313" key="2">
    <source>
        <dbReference type="EMBL" id="GKV02745.1"/>
    </source>
</evidence>
<name>A0AAV5IVB0_9ROSI</name>
<keyword evidence="1" id="KW-0732">Signal</keyword>
<evidence type="ECO:0000313" key="3">
    <source>
        <dbReference type="Proteomes" id="UP001054252"/>
    </source>
</evidence>
<comment type="caution">
    <text evidence="2">The sequence shown here is derived from an EMBL/GenBank/DDBJ whole genome shotgun (WGS) entry which is preliminary data.</text>
</comment>
<protein>
    <recommendedName>
        <fullName evidence="4">Secreted protein</fullName>
    </recommendedName>
</protein>
<evidence type="ECO:0008006" key="4">
    <source>
        <dbReference type="Google" id="ProtNLM"/>
    </source>
</evidence>
<dbReference type="EMBL" id="BPVZ01000019">
    <property type="protein sequence ID" value="GKV02745.1"/>
    <property type="molecule type" value="Genomic_DNA"/>
</dbReference>
<proteinExistence type="predicted"/>
<evidence type="ECO:0000256" key="1">
    <source>
        <dbReference type="SAM" id="SignalP"/>
    </source>
</evidence>
<organism evidence="2 3">
    <name type="scientific">Rubroshorea leprosula</name>
    <dbReference type="NCBI Taxonomy" id="152421"/>
    <lineage>
        <taxon>Eukaryota</taxon>
        <taxon>Viridiplantae</taxon>
        <taxon>Streptophyta</taxon>
        <taxon>Embryophyta</taxon>
        <taxon>Tracheophyta</taxon>
        <taxon>Spermatophyta</taxon>
        <taxon>Magnoliopsida</taxon>
        <taxon>eudicotyledons</taxon>
        <taxon>Gunneridae</taxon>
        <taxon>Pentapetalae</taxon>
        <taxon>rosids</taxon>
        <taxon>malvids</taxon>
        <taxon>Malvales</taxon>
        <taxon>Dipterocarpaceae</taxon>
        <taxon>Rubroshorea</taxon>
    </lineage>
</organism>
<accession>A0AAV5IVB0</accession>
<feature type="signal peptide" evidence="1">
    <location>
        <begin position="1"/>
        <end position="16"/>
    </location>
</feature>
<dbReference type="AlphaFoldDB" id="A0AAV5IVB0"/>
<sequence length="78" mass="8697">MLNLLFLEFWVARELALHCRRLLLPCGGELAWFLPVGFSPNSRRQLSQSAAPVLLENYGSKTENGETTGSDELKGSLF</sequence>
<gene>
    <name evidence="2" type="ORF">SLEP1_g15140</name>
</gene>
<feature type="chain" id="PRO_5043450515" description="Secreted protein" evidence="1">
    <location>
        <begin position="17"/>
        <end position="78"/>
    </location>
</feature>
<dbReference type="Proteomes" id="UP001054252">
    <property type="component" value="Unassembled WGS sequence"/>
</dbReference>
<keyword evidence="3" id="KW-1185">Reference proteome</keyword>